<evidence type="ECO:0000256" key="4">
    <source>
        <dbReference type="PROSITE-ProRule" id="PRU00169"/>
    </source>
</evidence>
<dbReference type="SUPFAM" id="SSF52172">
    <property type="entry name" value="CheY-like"/>
    <property type="match status" value="1"/>
</dbReference>
<dbReference type="InterPro" id="IPR001789">
    <property type="entry name" value="Sig_transdc_resp-reg_receiver"/>
</dbReference>
<dbReference type="PANTHER" id="PTHR43280:SF2">
    <property type="entry name" value="HTH-TYPE TRANSCRIPTIONAL REGULATOR EXSA"/>
    <property type="match status" value="1"/>
</dbReference>
<reference evidence="7" key="1">
    <citation type="submission" date="2022-02" db="EMBL/GenBank/DDBJ databases">
        <title>Fredinandcohnia quinoae sp. nov. isolated from Chenopodium quinoa seeds.</title>
        <authorList>
            <person name="Saati-Santamaria Z."/>
            <person name="Flores-Felix J.D."/>
            <person name="Igual J.M."/>
            <person name="Velazquez E."/>
            <person name="Garcia-Fraile P."/>
            <person name="Martinez-Molina E."/>
        </authorList>
    </citation>
    <scope>NUCLEOTIDE SEQUENCE</scope>
    <source>
        <strain evidence="7">SECRCQ15</strain>
    </source>
</reference>
<dbReference type="CDD" id="cd17536">
    <property type="entry name" value="REC_YesN-like"/>
    <property type="match status" value="1"/>
</dbReference>
<dbReference type="GO" id="GO:0000160">
    <property type="term" value="P:phosphorelay signal transduction system"/>
    <property type="evidence" value="ECO:0007669"/>
    <property type="project" value="InterPro"/>
</dbReference>
<dbReference type="GO" id="GO:0003700">
    <property type="term" value="F:DNA-binding transcription factor activity"/>
    <property type="evidence" value="ECO:0007669"/>
    <property type="project" value="InterPro"/>
</dbReference>
<feature type="domain" description="Response regulatory" evidence="6">
    <location>
        <begin position="5"/>
        <end position="122"/>
    </location>
</feature>
<dbReference type="InterPro" id="IPR009057">
    <property type="entry name" value="Homeodomain-like_sf"/>
</dbReference>
<keyword evidence="2" id="KW-0238">DNA-binding</keyword>
<dbReference type="Gene3D" id="1.10.10.60">
    <property type="entry name" value="Homeodomain-like"/>
    <property type="match status" value="2"/>
</dbReference>
<organism evidence="7 8">
    <name type="scientific">Fredinandcohnia quinoae</name>
    <dbReference type="NCBI Taxonomy" id="2918902"/>
    <lineage>
        <taxon>Bacteria</taxon>
        <taxon>Bacillati</taxon>
        <taxon>Bacillota</taxon>
        <taxon>Bacilli</taxon>
        <taxon>Bacillales</taxon>
        <taxon>Bacillaceae</taxon>
        <taxon>Fredinandcohnia</taxon>
    </lineage>
</organism>
<dbReference type="Proteomes" id="UP001431131">
    <property type="component" value="Unassembled WGS sequence"/>
</dbReference>
<keyword evidence="8" id="KW-1185">Reference proteome</keyword>
<dbReference type="SMART" id="SM00342">
    <property type="entry name" value="HTH_ARAC"/>
    <property type="match status" value="1"/>
</dbReference>
<dbReference type="InterPro" id="IPR018060">
    <property type="entry name" value="HTH_AraC"/>
</dbReference>
<dbReference type="RefSeq" id="WP_240252717.1">
    <property type="nucleotide sequence ID" value="NZ_JAKTTI010000003.1"/>
</dbReference>
<evidence type="ECO:0000313" key="8">
    <source>
        <dbReference type="Proteomes" id="UP001431131"/>
    </source>
</evidence>
<gene>
    <name evidence="7" type="ORF">MJG50_03405</name>
</gene>
<dbReference type="PROSITE" id="PS50110">
    <property type="entry name" value="RESPONSE_REGULATORY"/>
    <property type="match status" value="1"/>
</dbReference>
<feature type="modified residue" description="4-aspartylphosphate" evidence="4">
    <location>
        <position position="57"/>
    </location>
</feature>
<dbReference type="SMART" id="SM00448">
    <property type="entry name" value="REC"/>
    <property type="match status" value="1"/>
</dbReference>
<dbReference type="PANTHER" id="PTHR43280">
    <property type="entry name" value="ARAC-FAMILY TRANSCRIPTIONAL REGULATOR"/>
    <property type="match status" value="1"/>
</dbReference>
<dbReference type="InterPro" id="IPR020449">
    <property type="entry name" value="Tscrpt_reg_AraC-type_HTH"/>
</dbReference>
<dbReference type="AlphaFoldDB" id="A0AAW5E5H9"/>
<dbReference type="InterPro" id="IPR011006">
    <property type="entry name" value="CheY-like_superfamily"/>
</dbReference>
<evidence type="ECO:0000256" key="3">
    <source>
        <dbReference type="ARBA" id="ARBA00023163"/>
    </source>
</evidence>
<name>A0AAW5E5H9_9BACI</name>
<evidence type="ECO:0000256" key="2">
    <source>
        <dbReference type="ARBA" id="ARBA00023125"/>
    </source>
</evidence>
<dbReference type="Pfam" id="PF00072">
    <property type="entry name" value="Response_reg"/>
    <property type="match status" value="1"/>
</dbReference>
<evidence type="ECO:0000313" key="7">
    <source>
        <dbReference type="EMBL" id="MCH1624363.1"/>
    </source>
</evidence>
<keyword evidence="1" id="KW-0805">Transcription regulation</keyword>
<keyword evidence="3" id="KW-0804">Transcription</keyword>
<dbReference type="Pfam" id="PF12833">
    <property type="entry name" value="HTH_18"/>
    <property type="match status" value="1"/>
</dbReference>
<dbReference type="SUPFAM" id="SSF46689">
    <property type="entry name" value="Homeodomain-like"/>
    <property type="match status" value="2"/>
</dbReference>
<keyword evidence="4" id="KW-0597">Phosphoprotein</keyword>
<accession>A0AAW5E5H9</accession>
<dbReference type="PROSITE" id="PS01124">
    <property type="entry name" value="HTH_ARAC_FAMILY_2"/>
    <property type="match status" value="1"/>
</dbReference>
<dbReference type="Gene3D" id="3.40.50.2300">
    <property type="match status" value="1"/>
</dbReference>
<feature type="domain" description="HTH araC/xylS-type" evidence="5">
    <location>
        <begin position="432"/>
        <end position="531"/>
    </location>
</feature>
<dbReference type="GO" id="GO:0043565">
    <property type="term" value="F:sequence-specific DNA binding"/>
    <property type="evidence" value="ECO:0007669"/>
    <property type="project" value="InterPro"/>
</dbReference>
<proteinExistence type="predicted"/>
<comment type="caution">
    <text evidence="7">The sequence shown here is derived from an EMBL/GenBank/DDBJ whole genome shotgun (WGS) entry which is preliminary data.</text>
</comment>
<dbReference type="EMBL" id="JAKTTI010000003">
    <property type="protein sequence ID" value="MCH1624363.1"/>
    <property type="molecule type" value="Genomic_DNA"/>
</dbReference>
<evidence type="ECO:0000259" key="5">
    <source>
        <dbReference type="PROSITE" id="PS01124"/>
    </source>
</evidence>
<dbReference type="PRINTS" id="PR00032">
    <property type="entry name" value="HTHARAC"/>
</dbReference>
<evidence type="ECO:0000259" key="6">
    <source>
        <dbReference type="PROSITE" id="PS50110"/>
    </source>
</evidence>
<sequence>MSQFNVLIVDDEIHSIRGVQAGVDWEKHQISSVYTAHSLSSAQEVFLNNKVDLLLCDIEMPKGSGLDLLKWVKENYTHTETVFLTCHSDFSYAKQALQLQSFNYLLKPVDYQELEEVIDGALNKIKKKLEIKEVERSYLQLKNSQHSVMVDRFWTELINESIPSSIERIEKYLKNYRISFSECTMFMPVIIHVQNWKEDLNHREEKIMEYGFQKAVDEEIASKFQDAHLLSVEPGAILVIIPTTGAMNETDLVNMCNQFIDDFSTYFLCELCCYIGNQVQIQELVAMVHMIQNLKNNNVTITNKVIEYKNASNKTSMIPILPTEEWANLVRIGEKDLLLNKINEYFTNWKKDDENITAHSLHYFYQDFLQLIFYVLKAKGIQANQVFAQNLLTEKPNKVLTSLYSLHEWVVYITDIAMDQLHSPNEKGSLVDRIRQYISDNIGEHRLSRDNIAKVVYLNPDYLTRLFKKETGLSLSDYLMQERMEYAKKLLRETNLSVSDIALSVGYSNFSYFSTIFKKMTHQNPMEYRRSSQKSE</sequence>
<protein>
    <submittedName>
        <fullName evidence="7">Helix-turn-helix domain-containing protein</fullName>
    </submittedName>
</protein>
<evidence type="ECO:0000256" key="1">
    <source>
        <dbReference type="ARBA" id="ARBA00023015"/>
    </source>
</evidence>